<feature type="region of interest" description="Disordered" evidence="1">
    <location>
        <begin position="1"/>
        <end position="35"/>
    </location>
</feature>
<comment type="caution">
    <text evidence="2">The sequence shown here is derived from an EMBL/GenBank/DDBJ whole genome shotgun (WGS) entry which is preliminary data.</text>
</comment>
<name>A0AA35TN87_GEOBA</name>
<protein>
    <submittedName>
        <fullName evidence="2">Uncharacterized protein</fullName>
    </submittedName>
</protein>
<evidence type="ECO:0000313" key="3">
    <source>
        <dbReference type="Proteomes" id="UP001174909"/>
    </source>
</evidence>
<feature type="compositionally biased region" description="Basic residues" evidence="1">
    <location>
        <begin position="1"/>
        <end position="15"/>
    </location>
</feature>
<keyword evidence="3" id="KW-1185">Reference proteome</keyword>
<reference evidence="2" key="1">
    <citation type="submission" date="2023-03" db="EMBL/GenBank/DDBJ databases">
        <authorList>
            <person name="Steffen K."/>
            <person name="Cardenas P."/>
        </authorList>
    </citation>
    <scope>NUCLEOTIDE SEQUENCE</scope>
</reference>
<evidence type="ECO:0000313" key="2">
    <source>
        <dbReference type="EMBL" id="CAI8050016.1"/>
    </source>
</evidence>
<dbReference type="Proteomes" id="UP001174909">
    <property type="component" value="Unassembled WGS sequence"/>
</dbReference>
<dbReference type="AlphaFoldDB" id="A0AA35TN87"/>
<gene>
    <name evidence="2" type="ORF">GBAR_LOCUS27518</name>
</gene>
<feature type="non-terminal residue" evidence="2">
    <location>
        <position position="125"/>
    </location>
</feature>
<feature type="compositionally biased region" description="Basic residues" evidence="1">
    <location>
        <begin position="76"/>
        <end position="94"/>
    </location>
</feature>
<accession>A0AA35TN87</accession>
<sequence>MPPPGRHLHGGRRAAVRCSAGRSGGTRTPGHGRSTITGAAQVGEALTAAHHRHIDDDGLSQRCLRDQWLPTDAEHKRTRRHSFHLHPCCRRRGARPSTGEGDLTDDGRGQPTKSSPAPKTSSVGG</sequence>
<proteinExistence type="predicted"/>
<feature type="region of interest" description="Disordered" evidence="1">
    <location>
        <begin position="70"/>
        <end position="125"/>
    </location>
</feature>
<dbReference type="EMBL" id="CASHTH010003830">
    <property type="protein sequence ID" value="CAI8050016.1"/>
    <property type="molecule type" value="Genomic_DNA"/>
</dbReference>
<feature type="compositionally biased region" description="Low complexity" evidence="1">
    <location>
        <begin position="111"/>
        <end position="125"/>
    </location>
</feature>
<evidence type="ECO:0000256" key="1">
    <source>
        <dbReference type="SAM" id="MobiDB-lite"/>
    </source>
</evidence>
<organism evidence="2 3">
    <name type="scientific">Geodia barretti</name>
    <name type="common">Barrett's horny sponge</name>
    <dbReference type="NCBI Taxonomy" id="519541"/>
    <lineage>
        <taxon>Eukaryota</taxon>
        <taxon>Metazoa</taxon>
        <taxon>Porifera</taxon>
        <taxon>Demospongiae</taxon>
        <taxon>Heteroscleromorpha</taxon>
        <taxon>Tetractinellida</taxon>
        <taxon>Astrophorina</taxon>
        <taxon>Geodiidae</taxon>
        <taxon>Geodia</taxon>
    </lineage>
</organism>